<evidence type="ECO:0000313" key="3">
    <source>
        <dbReference type="Proteomes" id="UP000215506"/>
    </source>
</evidence>
<accession>A0A231GUW4</accession>
<dbReference type="AlphaFoldDB" id="A0A231GUW4"/>
<organism evidence="2 3">
    <name type="scientific">Nocardia cerradoensis</name>
    <dbReference type="NCBI Taxonomy" id="85688"/>
    <lineage>
        <taxon>Bacteria</taxon>
        <taxon>Bacillati</taxon>
        <taxon>Actinomycetota</taxon>
        <taxon>Actinomycetes</taxon>
        <taxon>Mycobacteriales</taxon>
        <taxon>Nocardiaceae</taxon>
        <taxon>Nocardia</taxon>
    </lineage>
</organism>
<sequence>MSDTPHRHREWWTDERNAELVDLMLAGLPIEEVAARAGRTVDAIRGQCVNLTPPTLWVRKPKAFERLQELLLDVPGYDWRQALRDRAKLRRGIYWDADMNAALRDGFEQRRTAPELADELGISEVEVAQQLLRLGLAESSGEVVARLGADPHGTLAGQVRMREDRAASAVCVLIVDGAHGTDLFDASSRGDEFDDRSFPRHVSLHPDFAAAELVLDQIVADHVAGGGNTAAITAHIAERTLGYATIGAERQIVAPPVPLDEVPDFLPPGPATLPPADPDPQPQPQPEPDPQKTGPTSGLLRWLRRQ</sequence>
<dbReference type="EMBL" id="NGAF01000036">
    <property type="protein sequence ID" value="OXR40271.1"/>
    <property type="molecule type" value="Genomic_DNA"/>
</dbReference>
<evidence type="ECO:0000313" key="2">
    <source>
        <dbReference type="EMBL" id="OXR40271.1"/>
    </source>
</evidence>
<name>A0A231GUW4_9NOCA</name>
<dbReference type="Proteomes" id="UP000215506">
    <property type="component" value="Unassembled WGS sequence"/>
</dbReference>
<feature type="region of interest" description="Disordered" evidence="1">
    <location>
        <begin position="258"/>
        <end position="306"/>
    </location>
</feature>
<gene>
    <name evidence="2" type="ORF">B7C42_07696</name>
</gene>
<feature type="compositionally biased region" description="Pro residues" evidence="1">
    <location>
        <begin position="265"/>
        <end position="288"/>
    </location>
</feature>
<reference evidence="2 3" key="1">
    <citation type="submission" date="2017-07" db="EMBL/GenBank/DDBJ databases">
        <title>First draft Genome Sequence of Nocardia cerradoensis isolated from human infection.</title>
        <authorList>
            <person name="Carrasco G."/>
        </authorList>
    </citation>
    <scope>NUCLEOTIDE SEQUENCE [LARGE SCALE GENOMIC DNA]</scope>
    <source>
        <strain evidence="2 3">CNM20130759</strain>
    </source>
</reference>
<comment type="caution">
    <text evidence="2">The sequence shown here is derived from an EMBL/GenBank/DDBJ whole genome shotgun (WGS) entry which is preliminary data.</text>
</comment>
<proteinExistence type="predicted"/>
<evidence type="ECO:0000256" key="1">
    <source>
        <dbReference type="SAM" id="MobiDB-lite"/>
    </source>
</evidence>
<keyword evidence="3" id="KW-1185">Reference proteome</keyword>
<protein>
    <submittedName>
        <fullName evidence="2">Uncharacterized protein</fullName>
    </submittedName>
</protein>
<dbReference type="RefSeq" id="WP_094028275.1">
    <property type="nucleotide sequence ID" value="NZ_NGAF01000036.1"/>
</dbReference>